<reference evidence="1" key="1">
    <citation type="submission" date="2023-05" db="EMBL/GenBank/DDBJ databases">
        <title>Nepenthes gracilis genome sequencing.</title>
        <authorList>
            <person name="Fukushima K."/>
        </authorList>
    </citation>
    <scope>NUCLEOTIDE SEQUENCE</scope>
    <source>
        <strain evidence="1">SING2019-196</strain>
    </source>
</reference>
<dbReference type="AlphaFoldDB" id="A0AAD3SFD2"/>
<evidence type="ECO:0000313" key="1">
    <source>
        <dbReference type="EMBL" id="GMH10178.1"/>
    </source>
</evidence>
<name>A0AAD3SFD2_NEPGR</name>
<dbReference type="EMBL" id="BSYO01000009">
    <property type="protein sequence ID" value="GMH10178.1"/>
    <property type="molecule type" value="Genomic_DNA"/>
</dbReference>
<gene>
    <name evidence="1" type="ORF">Nepgr_012019</name>
</gene>
<dbReference type="Proteomes" id="UP001279734">
    <property type="component" value="Unassembled WGS sequence"/>
</dbReference>
<proteinExistence type="predicted"/>
<sequence>MALSVKEKVRKRKQGLDLEGAQAVGGGRKKGDGGGCGVLVRERGLIRLRGTEKRVDGEVEMVKIYREGGKQDAAVTCHPYFVVE</sequence>
<accession>A0AAD3SFD2</accession>
<protein>
    <submittedName>
        <fullName evidence="1">Uncharacterized protein</fullName>
    </submittedName>
</protein>
<comment type="caution">
    <text evidence="1">The sequence shown here is derived from an EMBL/GenBank/DDBJ whole genome shotgun (WGS) entry which is preliminary data.</text>
</comment>
<keyword evidence="2" id="KW-1185">Reference proteome</keyword>
<evidence type="ECO:0000313" key="2">
    <source>
        <dbReference type="Proteomes" id="UP001279734"/>
    </source>
</evidence>
<organism evidence="1 2">
    <name type="scientific">Nepenthes gracilis</name>
    <name type="common">Slender pitcher plant</name>
    <dbReference type="NCBI Taxonomy" id="150966"/>
    <lineage>
        <taxon>Eukaryota</taxon>
        <taxon>Viridiplantae</taxon>
        <taxon>Streptophyta</taxon>
        <taxon>Embryophyta</taxon>
        <taxon>Tracheophyta</taxon>
        <taxon>Spermatophyta</taxon>
        <taxon>Magnoliopsida</taxon>
        <taxon>eudicotyledons</taxon>
        <taxon>Gunneridae</taxon>
        <taxon>Pentapetalae</taxon>
        <taxon>Caryophyllales</taxon>
        <taxon>Nepenthaceae</taxon>
        <taxon>Nepenthes</taxon>
    </lineage>
</organism>